<dbReference type="PANTHER" id="PTHR30136">
    <property type="entry name" value="HELIX-TURN-HELIX TRANSCRIPTIONAL REGULATOR, ICLR FAMILY"/>
    <property type="match status" value="1"/>
</dbReference>
<evidence type="ECO:0000313" key="7">
    <source>
        <dbReference type="Proteomes" id="UP000277864"/>
    </source>
</evidence>
<protein>
    <submittedName>
        <fullName evidence="6">IclR family transcriptional regulator</fullName>
    </submittedName>
</protein>
<dbReference type="PANTHER" id="PTHR30136:SF35">
    <property type="entry name" value="HTH-TYPE TRANSCRIPTIONAL REGULATOR RV1719"/>
    <property type="match status" value="1"/>
</dbReference>
<dbReference type="PROSITE" id="PS51078">
    <property type="entry name" value="ICLR_ED"/>
    <property type="match status" value="1"/>
</dbReference>
<dbReference type="InterPro" id="IPR014757">
    <property type="entry name" value="Tscrpt_reg_IclR_C"/>
</dbReference>
<evidence type="ECO:0000259" key="5">
    <source>
        <dbReference type="PROSITE" id="PS51078"/>
    </source>
</evidence>
<dbReference type="Gene3D" id="1.10.10.10">
    <property type="entry name" value="Winged helix-like DNA-binding domain superfamily/Winged helix DNA-binding domain"/>
    <property type="match status" value="1"/>
</dbReference>
<dbReference type="InterPro" id="IPR036388">
    <property type="entry name" value="WH-like_DNA-bd_sf"/>
</dbReference>
<dbReference type="GO" id="GO:0045892">
    <property type="term" value="P:negative regulation of DNA-templated transcription"/>
    <property type="evidence" value="ECO:0007669"/>
    <property type="project" value="TreeGrafter"/>
</dbReference>
<evidence type="ECO:0000256" key="3">
    <source>
        <dbReference type="ARBA" id="ARBA00023163"/>
    </source>
</evidence>
<evidence type="ECO:0000256" key="2">
    <source>
        <dbReference type="ARBA" id="ARBA00023125"/>
    </source>
</evidence>
<keyword evidence="7" id="KW-1185">Reference proteome</keyword>
<comment type="caution">
    <text evidence="6">The sequence shown here is derived from an EMBL/GenBank/DDBJ whole genome shotgun (WGS) entry which is preliminary data.</text>
</comment>
<feature type="domain" description="HTH iclR-type" evidence="4">
    <location>
        <begin position="8"/>
        <end position="73"/>
    </location>
</feature>
<dbReference type="GO" id="GO:0003677">
    <property type="term" value="F:DNA binding"/>
    <property type="evidence" value="ECO:0007669"/>
    <property type="project" value="UniProtKB-KW"/>
</dbReference>
<dbReference type="Pfam" id="PF01614">
    <property type="entry name" value="IclR_C"/>
    <property type="match status" value="1"/>
</dbReference>
<keyword evidence="1" id="KW-0805">Transcription regulation</keyword>
<accession>A0A3S0ABQ9</accession>
<dbReference type="Pfam" id="PF09339">
    <property type="entry name" value="HTH_IclR"/>
    <property type="match status" value="1"/>
</dbReference>
<evidence type="ECO:0000256" key="1">
    <source>
        <dbReference type="ARBA" id="ARBA00023015"/>
    </source>
</evidence>
<dbReference type="SUPFAM" id="SSF55781">
    <property type="entry name" value="GAF domain-like"/>
    <property type="match status" value="1"/>
</dbReference>
<dbReference type="InterPro" id="IPR050707">
    <property type="entry name" value="HTH_MetabolicPath_Reg"/>
</dbReference>
<sequence length="260" mass="29532">MEIKQPYGGVLIKASKLLTILSDYHTDKAGLTLTEIAEKASFTPSTTLKILDTLLLIGYVHKNEELKTYTLGARLARFGNQYLHESELIRIARPYLNQLHQEVDETIHLGLLENNQIVYLDKLEPERQTIVMSSRIGNTRPLYGSAMGKAVLAVMDDKKMTKYIEQVDIKVYTPNTILDKSELLEEIEKVKETALAYDNEELEKDCFCIGMSLPMGNNEYGAFSVSLPKFRATPEEIDRISTLMKETQKNIIKLLQKEGE</sequence>
<dbReference type="GO" id="GO:0003700">
    <property type="term" value="F:DNA-binding transcription factor activity"/>
    <property type="evidence" value="ECO:0007669"/>
    <property type="project" value="TreeGrafter"/>
</dbReference>
<dbReference type="OrthoDB" id="9791752at2"/>
<evidence type="ECO:0000259" key="4">
    <source>
        <dbReference type="PROSITE" id="PS51077"/>
    </source>
</evidence>
<keyword evidence="2" id="KW-0238">DNA-binding</keyword>
<evidence type="ECO:0000313" key="6">
    <source>
        <dbReference type="EMBL" id="RST89155.1"/>
    </source>
</evidence>
<dbReference type="SMART" id="SM00346">
    <property type="entry name" value="HTH_ICLR"/>
    <property type="match status" value="1"/>
</dbReference>
<dbReference type="AlphaFoldDB" id="A0A3S0ABQ9"/>
<dbReference type="InterPro" id="IPR005471">
    <property type="entry name" value="Tscrpt_reg_IclR_N"/>
</dbReference>
<dbReference type="SUPFAM" id="SSF46785">
    <property type="entry name" value="Winged helix' DNA-binding domain"/>
    <property type="match status" value="1"/>
</dbReference>
<organism evidence="6 7">
    <name type="scientific">Vagococcus humatus</name>
    <dbReference type="NCBI Taxonomy" id="1889241"/>
    <lineage>
        <taxon>Bacteria</taxon>
        <taxon>Bacillati</taxon>
        <taxon>Bacillota</taxon>
        <taxon>Bacilli</taxon>
        <taxon>Lactobacillales</taxon>
        <taxon>Enterococcaceae</taxon>
        <taxon>Vagococcus</taxon>
    </lineage>
</organism>
<dbReference type="RefSeq" id="WP_125943088.1">
    <property type="nucleotide sequence ID" value="NZ_PXZH01000002.1"/>
</dbReference>
<proteinExistence type="predicted"/>
<reference evidence="6 7" key="1">
    <citation type="submission" date="2018-03" db="EMBL/GenBank/DDBJ databases">
        <authorList>
            <person name="Gulvik C.A."/>
        </authorList>
    </citation>
    <scope>NUCLEOTIDE SEQUENCE [LARGE SCALE GENOMIC DNA]</scope>
    <source>
        <strain evidence="6 7">JCM 31581</strain>
    </source>
</reference>
<dbReference type="InterPro" id="IPR029016">
    <property type="entry name" value="GAF-like_dom_sf"/>
</dbReference>
<feature type="domain" description="IclR-ED" evidence="5">
    <location>
        <begin position="74"/>
        <end position="257"/>
    </location>
</feature>
<gene>
    <name evidence="6" type="ORF">C7P63_05090</name>
</gene>
<dbReference type="Gene3D" id="3.30.450.40">
    <property type="match status" value="1"/>
</dbReference>
<name>A0A3S0ABQ9_9ENTE</name>
<keyword evidence="3" id="KW-0804">Transcription</keyword>
<dbReference type="EMBL" id="PXZH01000002">
    <property type="protein sequence ID" value="RST89155.1"/>
    <property type="molecule type" value="Genomic_DNA"/>
</dbReference>
<dbReference type="Proteomes" id="UP000277864">
    <property type="component" value="Unassembled WGS sequence"/>
</dbReference>
<dbReference type="PROSITE" id="PS51077">
    <property type="entry name" value="HTH_ICLR"/>
    <property type="match status" value="1"/>
</dbReference>
<dbReference type="InterPro" id="IPR036390">
    <property type="entry name" value="WH_DNA-bd_sf"/>
</dbReference>